<name>A0A8J2SI61_9STRA</name>
<dbReference type="Proteomes" id="UP000789595">
    <property type="component" value="Unassembled WGS sequence"/>
</dbReference>
<comment type="cofactor">
    <cofactor evidence="1">
        <name>Zn(2+)</name>
        <dbReference type="ChEBI" id="CHEBI:29105"/>
    </cofactor>
</comment>
<dbReference type="InterPro" id="IPR004183">
    <property type="entry name" value="Xdiol_dOase_suB"/>
</dbReference>
<dbReference type="PANTHER" id="PTHR30096">
    <property type="entry name" value="4,5-DOPA DIOXYGENASE EXTRADIOL-LIKE PROTEIN"/>
    <property type="match status" value="1"/>
</dbReference>
<keyword evidence="4" id="KW-0862">Zinc</keyword>
<proteinExistence type="inferred from homology"/>
<dbReference type="PANTHER" id="PTHR30096:SF0">
    <property type="entry name" value="4,5-DOPA DIOXYGENASE EXTRADIOL-LIKE PROTEIN"/>
    <property type="match status" value="1"/>
</dbReference>
<dbReference type="SUPFAM" id="SSF53213">
    <property type="entry name" value="LigB-like"/>
    <property type="match status" value="1"/>
</dbReference>
<evidence type="ECO:0000256" key="4">
    <source>
        <dbReference type="ARBA" id="ARBA00022833"/>
    </source>
</evidence>
<evidence type="ECO:0000313" key="7">
    <source>
        <dbReference type="EMBL" id="CAH0371271.1"/>
    </source>
</evidence>
<keyword evidence="8" id="KW-1185">Reference proteome</keyword>
<feature type="domain" description="Extradiol ring-cleavage dioxygenase class III enzyme subunit B" evidence="6">
    <location>
        <begin position="23"/>
        <end position="246"/>
    </location>
</feature>
<dbReference type="InterPro" id="IPR014436">
    <property type="entry name" value="Extradiol_dOase_DODA"/>
</dbReference>
<organism evidence="7 8">
    <name type="scientific">Pelagomonas calceolata</name>
    <dbReference type="NCBI Taxonomy" id="35677"/>
    <lineage>
        <taxon>Eukaryota</taxon>
        <taxon>Sar</taxon>
        <taxon>Stramenopiles</taxon>
        <taxon>Ochrophyta</taxon>
        <taxon>Pelagophyceae</taxon>
        <taxon>Pelagomonadales</taxon>
        <taxon>Pelagomonadaceae</taxon>
        <taxon>Pelagomonas</taxon>
    </lineage>
</organism>
<protein>
    <recommendedName>
        <fullName evidence="6">Extradiol ring-cleavage dioxygenase class III enzyme subunit B domain-containing protein</fullName>
    </recommendedName>
</protein>
<dbReference type="AlphaFoldDB" id="A0A8J2SI61"/>
<sequence>MRGGCLFVSHGGGPMPLLGDLSHASMVKFLRAHEYRPSAVLLISAHWQTTVPTLTSGARPQLIYDYGGFPPKSYQYTYAASGDPALAKRAAALLQAAGIAARLDESRGWDHGVFVPMMLMFPKADIPIVCLSLLTNADPAKHFELGRALRPLRDEGVLILGSGSSYHNMGGFFGGVANAAEASAAFDAYLTTACAAPAAERRKLLVDWERAPCARACHPPGGEEHLLPLHVVAGAAFDDESGTKLWTEPDFFGRVTMSSWGFSV</sequence>
<dbReference type="OrthoDB" id="7396853at2759"/>
<reference evidence="7" key="1">
    <citation type="submission" date="2021-11" db="EMBL/GenBank/DDBJ databases">
        <authorList>
            <consortium name="Genoscope - CEA"/>
            <person name="William W."/>
        </authorList>
    </citation>
    <scope>NUCLEOTIDE SEQUENCE</scope>
</reference>
<dbReference type="EMBL" id="CAKKNE010000003">
    <property type="protein sequence ID" value="CAH0371271.1"/>
    <property type="molecule type" value="Genomic_DNA"/>
</dbReference>
<comment type="similarity">
    <text evidence="2">Belongs to the DODA-type extradiol aromatic ring-opening dioxygenase family.</text>
</comment>
<evidence type="ECO:0000259" key="6">
    <source>
        <dbReference type="Pfam" id="PF02900"/>
    </source>
</evidence>
<dbReference type="PIRSF" id="PIRSF006157">
    <property type="entry name" value="Doxgns_DODA"/>
    <property type="match status" value="1"/>
</dbReference>
<keyword evidence="3" id="KW-0479">Metal-binding</keyword>
<dbReference type="CDD" id="cd07363">
    <property type="entry name" value="45_DOPA_Dioxygenase"/>
    <property type="match status" value="1"/>
</dbReference>
<comment type="caution">
    <text evidence="7">The sequence shown here is derived from an EMBL/GenBank/DDBJ whole genome shotgun (WGS) entry which is preliminary data.</text>
</comment>
<keyword evidence="5" id="KW-0560">Oxidoreductase</keyword>
<evidence type="ECO:0000313" key="8">
    <source>
        <dbReference type="Proteomes" id="UP000789595"/>
    </source>
</evidence>
<evidence type="ECO:0000256" key="2">
    <source>
        <dbReference type="ARBA" id="ARBA00007581"/>
    </source>
</evidence>
<dbReference type="GO" id="GO:0016702">
    <property type="term" value="F:oxidoreductase activity, acting on single donors with incorporation of molecular oxygen, incorporation of two atoms of oxygen"/>
    <property type="evidence" value="ECO:0007669"/>
    <property type="project" value="UniProtKB-ARBA"/>
</dbReference>
<evidence type="ECO:0000256" key="1">
    <source>
        <dbReference type="ARBA" id="ARBA00001947"/>
    </source>
</evidence>
<dbReference type="GO" id="GO:0008198">
    <property type="term" value="F:ferrous iron binding"/>
    <property type="evidence" value="ECO:0007669"/>
    <property type="project" value="InterPro"/>
</dbReference>
<evidence type="ECO:0000256" key="5">
    <source>
        <dbReference type="ARBA" id="ARBA00023002"/>
    </source>
</evidence>
<accession>A0A8J2SI61</accession>
<gene>
    <name evidence="7" type="ORF">PECAL_3P12040</name>
</gene>
<dbReference type="Pfam" id="PF02900">
    <property type="entry name" value="LigB"/>
    <property type="match status" value="1"/>
</dbReference>
<evidence type="ECO:0000256" key="3">
    <source>
        <dbReference type="ARBA" id="ARBA00022723"/>
    </source>
</evidence>
<dbReference type="GO" id="GO:0008270">
    <property type="term" value="F:zinc ion binding"/>
    <property type="evidence" value="ECO:0007669"/>
    <property type="project" value="InterPro"/>
</dbReference>
<dbReference type="Gene3D" id="3.40.830.10">
    <property type="entry name" value="LigB-like"/>
    <property type="match status" value="1"/>
</dbReference>